<feature type="domain" description="Terminase large subunit gp17-like C-terminal" evidence="2">
    <location>
        <begin position="323"/>
        <end position="462"/>
    </location>
</feature>
<accession>A0A134ARQ0</accession>
<evidence type="ECO:0000256" key="1">
    <source>
        <dbReference type="ARBA" id="ARBA00022612"/>
    </source>
</evidence>
<organism evidence="3 4">
    <name type="scientific">Leptotrichia wadei</name>
    <dbReference type="NCBI Taxonomy" id="157687"/>
    <lineage>
        <taxon>Bacteria</taxon>
        <taxon>Fusobacteriati</taxon>
        <taxon>Fusobacteriota</taxon>
        <taxon>Fusobacteriia</taxon>
        <taxon>Fusobacteriales</taxon>
        <taxon>Leptotrichiaceae</taxon>
        <taxon>Leptotrichia</taxon>
    </lineage>
</organism>
<dbReference type="EMBL" id="LSDD01000004">
    <property type="protein sequence ID" value="KXB70290.1"/>
    <property type="molecule type" value="Genomic_DNA"/>
</dbReference>
<keyword evidence="1" id="KW-1188">Viral release from host cell</keyword>
<dbReference type="OrthoDB" id="9771580at2"/>
<keyword evidence="4" id="KW-1185">Reference proteome</keyword>
<evidence type="ECO:0000313" key="3">
    <source>
        <dbReference type="EMBL" id="KXB70290.1"/>
    </source>
</evidence>
<dbReference type="Gene3D" id="3.30.420.240">
    <property type="match status" value="1"/>
</dbReference>
<dbReference type="NCBIfam" id="TIGR01630">
    <property type="entry name" value="psiM2_ORF9"/>
    <property type="match status" value="1"/>
</dbReference>
<reference evidence="4" key="1">
    <citation type="submission" date="2016-01" db="EMBL/GenBank/DDBJ databases">
        <authorList>
            <person name="Mitreva M."/>
            <person name="Pepin K.H."/>
            <person name="Mihindukulasuriya K.A."/>
            <person name="Fulton R."/>
            <person name="Fronick C."/>
            <person name="O'Laughlin M."/>
            <person name="Miner T."/>
            <person name="Herter B."/>
            <person name="Rosa B.A."/>
            <person name="Cordes M."/>
            <person name="Tomlinson C."/>
            <person name="Wollam A."/>
            <person name="Palsikar V.B."/>
            <person name="Mardis E.R."/>
            <person name="Wilson R.K."/>
        </authorList>
    </citation>
    <scope>NUCLEOTIDE SEQUENCE [LARGE SCALE GENOMIC DNA]</scope>
    <source>
        <strain evidence="4">KA00185</strain>
    </source>
</reference>
<dbReference type="Proteomes" id="UP000070483">
    <property type="component" value="Unassembled WGS sequence"/>
</dbReference>
<comment type="caution">
    <text evidence="3">The sequence shown here is derived from an EMBL/GenBank/DDBJ whole genome shotgun (WGS) entry which is preliminary data.</text>
</comment>
<gene>
    <name evidence="3" type="ORF">HMPREF3180_00084</name>
</gene>
<dbReference type="Pfam" id="PF17289">
    <property type="entry name" value="Terminase_6C"/>
    <property type="match status" value="1"/>
</dbReference>
<proteinExistence type="predicted"/>
<sequence>MDKMEMIRLEATKELSRRNLLDFLIFDGNGRYKNSRHIQFLTDKAQQFLEDVKAGKSPRLYICMPPRHSKSETMTKKFPAWIIGNNPDYEIIIASYSMDLARDFGKIARDTYREHSKNGTGIFNNIIDRDKSAGDNWGISEHRGAVVSTGVGGSATGKGAHITIIDDPFKNREDANSKLQRDKVWAWYQSTIRTRLAPGGGIIIIQTRWHEDDLVGRISKEMESGTGEVFESIVLPAIAEENDILGRNVGEALWEERYGLKELKNIKKAIGSREFAALYQQRPQIEDGGLFKRQYFKYFYIDNDFIKTSDKNVNVKDCFYFQTIDTAMSTRKNSDYTAIATFMCDREWNLYLVDLMLERLEVPDQWNVIKEFRNRYKLRFQAIESKSSGIGIIQQANREGMPLKELKADTDKMTRALNISVMFENGKVYFNKNLDKLFELEEELLKFPNALHDDAVDVCSYAGIVINDLIQNSKRYIRKFISV</sequence>
<dbReference type="Pfam" id="PF03237">
    <property type="entry name" value="Terminase_6N"/>
    <property type="match status" value="1"/>
</dbReference>
<evidence type="ECO:0000313" key="4">
    <source>
        <dbReference type="Proteomes" id="UP000070483"/>
    </source>
</evidence>
<dbReference type="STRING" id="157687.HMPREF3180_00084"/>
<dbReference type="AlphaFoldDB" id="A0A134ARQ0"/>
<name>A0A134ARQ0_9FUSO</name>
<evidence type="ECO:0000259" key="2">
    <source>
        <dbReference type="Pfam" id="PF17289"/>
    </source>
</evidence>
<protein>
    <submittedName>
        <fullName evidence="3">Phage uncharacterized protein</fullName>
    </submittedName>
</protein>
<dbReference type="PATRIC" id="fig|157687.3.peg.85"/>
<dbReference type="InterPro" id="IPR035421">
    <property type="entry name" value="Terminase_6C"/>
</dbReference>
<dbReference type="InterPro" id="IPR006517">
    <property type="entry name" value="Phage_terminase_lsu-like_C"/>
</dbReference>